<sequence length="232" mass="24797">MSQIILSLVQQTLGMTQGVLLFGSHVVGPVDAHSDIDVIVLVDGTASLRRKKIPTSHGLLDVHLHSSASLKAAWQEQRSRFISFYTHALATGRILSDSNGSLARLAAESQSSWPRRQIRPNWTVYRLALMAKLGDIGREHDAVDSQLLAVDTYQTILAVRSLNCTGWLASAPLMRRWCAQSAPLVIARLDAALGAAASGEPSLLAQEGQECLTAIGGPLSPSEALAWSGLAA</sequence>
<dbReference type="GO" id="GO:0016740">
    <property type="term" value="F:transferase activity"/>
    <property type="evidence" value="ECO:0007669"/>
    <property type="project" value="UniProtKB-KW"/>
</dbReference>
<reference evidence="1 2" key="1">
    <citation type="submission" date="2019-06" db="EMBL/GenBank/DDBJ databases">
        <title>A complete genome sequence for Luteibacter pinisoli MAH-14.</title>
        <authorList>
            <person name="Baltrus D.A."/>
        </authorList>
    </citation>
    <scope>NUCLEOTIDE SEQUENCE [LARGE SCALE GENOMIC DNA]</scope>
    <source>
        <strain evidence="1 2">MAH-14</strain>
    </source>
</reference>
<keyword evidence="1" id="KW-0808">Transferase</keyword>
<dbReference type="OrthoDB" id="9821063at2"/>
<dbReference type="EMBL" id="CP041046">
    <property type="protein sequence ID" value="QDE39796.1"/>
    <property type="molecule type" value="Genomic_DNA"/>
</dbReference>
<proteinExistence type="predicted"/>
<dbReference type="CDD" id="cd05403">
    <property type="entry name" value="NT_KNTase_like"/>
    <property type="match status" value="1"/>
</dbReference>
<accession>A0A4Y5Z4E2</accession>
<dbReference type="RefSeq" id="WP_139982866.1">
    <property type="nucleotide sequence ID" value="NZ_CP041046.1"/>
</dbReference>
<dbReference type="Gene3D" id="3.30.460.10">
    <property type="entry name" value="Beta Polymerase, domain 2"/>
    <property type="match status" value="1"/>
</dbReference>
<dbReference type="KEGG" id="lpy:FIV34_11555"/>
<dbReference type="AlphaFoldDB" id="A0A4Y5Z4E2"/>
<dbReference type="Proteomes" id="UP000316093">
    <property type="component" value="Chromosome"/>
</dbReference>
<protein>
    <submittedName>
        <fullName evidence="1">Nucleotidyltransferase domain-containing protein</fullName>
    </submittedName>
</protein>
<dbReference type="InterPro" id="IPR043519">
    <property type="entry name" value="NT_sf"/>
</dbReference>
<evidence type="ECO:0000313" key="2">
    <source>
        <dbReference type="Proteomes" id="UP000316093"/>
    </source>
</evidence>
<gene>
    <name evidence="1" type="ORF">FIV34_11555</name>
</gene>
<evidence type="ECO:0000313" key="1">
    <source>
        <dbReference type="EMBL" id="QDE39796.1"/>
    </source>
</evidence>
<dbReference type="SUPFAM" id="SSF81301">
    <property type="entry name" value="Nucleotidyltransferase"/>
    <property type="match status" value="1"/>
</dbReference>
<keyword evidence="2" id="KW-1185">Reference proteome</keyword>
<name>A0A4Y5Z4E2_9GAMM</name>
<organism evidence="1 2">
    <name type="scientific">Luteibacter pinisoli</name>
    <dbReference type="NCBI Taxonomy" id="2589080"/>
    <lineage>
        <taxon>Bacteria</taxon>
        <taxon>Pseudomonadati</taxon>
        <taxon>Pseudomonadota</taxon>
        <taxon>Gammaproteobacteria</taxon>
        <taxon>Lysobacterales</taxon>
        <taxon>Rhodanobacteraceae</taxon>
        <taxon>Luteibacter</taxon>
    </lineage>
</organism>